<name>A9GAT3_SORC5</name>
<evidence type="ECO:0000313" key="2">
    <source>
        <dbReference type="EMBL" id="CAN92906.1"/>
    </source>
</evidence>
<dbReference type="EMBL" id="AM746676">
    <property type="protein sequence ID" value="CAN92906.1"/>
    <property type="molecule type" value="Genomic_DNA"/>
</dbReference>
<dbReference type="KEGG" id="scl:sce2747"/>
<protein>
    <submittedName>
        <fullName evidence="2">Uncharacterized protein</fullName>
    </submittedName>
</protein>
<gene>
    <name evidence="2" type="ordered locus">sce2747</name>
</gene>
<organism evidence="2 3">
    <name type="scientific">Sorangium cellulosum (strain So ce56)</name>
    <name type="common">Polyangium cellulosum (strain So ce56)</name>
    <dbReference type="NCBI Taxonomy" id="448385"/>
    <lineage>
        <taxon>Bacteria</taxon>
        <taxon>Pseudomonadati</taxon>
        <taxon>Myxococcota</taxon>
        <taxon>Polyangia</taxon>
        <taxon>Polyangiales</taxon>
        <taxon>Polyangiaceae</taxon>
        <taxon>Sorangium</taxon>
    </lineage>
</organism>
<keyword evidence="3" id="KW-1185">Reference proteome</keyword>
<evidence type="ECO:0000313" key="3">
    <source>
        <dbReference type="Proteomes" id="UP000002139"/>
    </source>
</evidence>
<dbReference type="AlphaFoldDB" id="A9GAT3"/>
<feature type="region of interest" description="Disordered" evidence="1">
    <location>
        <begin position="1"/>
        <end position="28"/>
    </location>
</feature>
<proteinExistence type="predicted"/>
<accession>A9GAT3</accession>
<dbReference type="STRING" id="448385.sce2747"/>
<sequence>MRHVNTRRRDAQRCGAGSNGATEQRGRRRCATGGRRWLVVTGGDWRRSSARFTWRSGGQTWETLAMGKDEPPQNQETPAPAANQDVVFIHSPVEQGEGFRVIRSREDRLEIGELRPTEHGRPLNGELVKLTQRSEHARLFDVEVLLPAARESARSGPAQVATDAYRSNWEAIFGPREANKLAN</sequence>
<dbReference type="HOGENOM" id="CLU_1474259_0_0_7"/>
<dbReference type="Proteomes" id="UP000002139">
    <property type="component" value="Chromosome"/>
</dbReference>
<evidence type="ECO:0000256" key="1">
    <source>
        <dbReference type="SAM" id="MobiDB-lite"/>
    </source>
</evidence>
<reference evidence="2 3" key="1">
    <citation type="journal article" date="2007" name="Nat. Biotechnol.">
        <title>Complete genome sequence of the myxobacterium Sorangium cellulosum.</title>
        <authorList>
            <person name="Schneiker S."/>
            <person name="Perlova O."/>
            <person name="Kaiser O."/>
            <person name="Gerth K."/>
            <person name="Alici A."/>
            <person name="Altmeyer M.O."/>
            <person name="Bartels D."/>
            <person name="Bekel T."/>
            <person name="Beyer S."/>
            <person name="Bode E."/>
            <person name="Bode H.B."/>
            <person name="Bolten C.J."/>
            <person name="Choudhuri J.V."/>
            <person name="Doss S."/>
            <person name="Elnakady Y.A."/>
            <person name="Frank B."/>
            <person name="Gaigalat L."/>
            <person name="Goesmann A."/>
            <person name="Groeger C."/>
            <person name="Gross F."/>
            <person name="Jelsbak L."/>
            <person name="Jelsbak L."/>
            <person name="Kalinowski J."/>
            <person name="Kegler C."/>
            <person name="Knauber T."/>
            <person name="Konietzny S."/>
            <person name="Kopp M."/>
            <person name="Krause L."/>
            <person name="Krug D."/>
            <person name="Linke B."/>
            <person name="Mahmud T."/>
            <person name="Martinez-Arias R."/>
            <person name="McHardy A.C."/>
            <person name="Merai M."/>
            <person name="Meyer F."/>
            <person name="Mormann S."/>
            <person name="Munoz-Dorado J."/>
            <person name="Perez J."/>
            <person name="Pradella S."/>
            <person name="Rachid S."/>
            <person name="Raddatz G."/>
            <person name="Rosenau F."/>
            <person name="Rueckert C."/>
            <person name="Sasse F."/>
            <person name="Scharfe M."/>
            <person name="Schuster S.C."/>
            <person name="Suen G."/>
            <person name="Treuner-Lange A."/>
            <person name="Velicer G.J."/>
            <person name="Vorholter F.-J."/>
            <person name="Weissman K.J."/>
            <person name="Welch R.D."/>
            <person name="Wenzel S.C."/>
            <person name="Whitworth D.E."/>
            <person name="Wilhelm S."/>
            <person name="Wittmann C."/>
            <person name="Bloecker H."/>
            <person name="Puehler A."/>
            <person name="Mueller R."/>
        </authorList>
    </citation>
    <scope>NUCLEOTIDE SEQUENCE [LARGE SCALE GENOMIC DNA]</scope>
    <source>
        <strain evidence="3">So ce56</strain>
    </source>
</reference>